<name>A0A1T4P190_9FIRM</name>
<accession>A0A1T4P190</accession>
<proteinExistence type="predicted"/>
<dbReference type="AlphaFoldDB" id="A0A1T4P190"/>
<dbReference type="OrthoDB" id="9796592at2"/>
<organism evidence="2 3">
    <name type="scientific">Carboxydocella sporoproducens DSM 16521</name>
    <dbReference type="NCBI Taxonomy" id="1121270"/>
    <lineage>
        <taxon>Bacteria</taxon>
        <taxon>Bacillati</taxon>
        <taxon>Bacillota</taxon>
        <taxon>Clostridia</taxon>
        <taxon>Eubacteriales</taxon>
        <taxon>Clostridiales Family XVI. Incertae Sedis</taxon>
        <taxon>Carboxydocella</taxon>
    </lineage>
</organism>
<evidence type="ECO:0008006" key="4">
    <source>
        <dbReference type="Google" id="ProtNLM"/>
    </source>
</evidence>
<reference evidence="3" key="1">
    <citation type="submission" date="2017-02" db="EMBL/GenBank/DDBJ databases">
        <authorList>
            <person name="Varghese N."/>
            <person name="Submissions S."/>
        </authorList>
    </citation>
    <scope>NUCLEOTIDE SEQUENCE [LARGE SCALE GENOMIC DNA]</scope>
    <source>
        <strain evidence="3">DSM 16521</strain>
    </source>
</reference>
<feature type="transmembrane region" description="Helical" evidence="1">
    <location>
        <begin position="164"/>
        <end position="189"/>
    </location>
</feature>
<keyword evidence="1" id="KW-1133">Transmembrane helix</keyword>
<evidence type="ECO:0000256" key="1">
    <source>
        <dbReference type="SAM" id="Phobius"/>
    </source>
</evidence>
<dbReference type="Proteomes" id="UP000189933">
    <property type="component" value="Unassembled WGS sequence"/>
</dbReference>
<keyword evidence="3" id="KW-1185">Reference proteome</keyword>
<feature type="transmembrane region" description="Helical" evidence="1">
    <location>
        <begin position="139"/>
        <end position="158"/>
    </location>
</feature>
<evidence type="ECO:0000313" key="3">
    <source>
        <dbReference type="Proteomes" id="UP000189933"/>
    </source>
</evidence>
<feature type="transmembrane region" description="Helical" evidence="1">
    <location>
        <begin position="283"/>
        <end position="305"/>
    </location>
</feature>
<dbReference type="RefSeq" id="WP_078665195.1">
    <property type="nucleotide sequence ID" value="NZ_FUXM01000009.1"/>
</dbReference>
<protein>
    <recommendedName>
        <fullName evidence="4">O-antigen ligase</fullName>
    </recommendedName>
</protein>
<dbReference type="PANTHER" id="PTHR37422">
    <property type="entry name" value="TEICHURONIC ACID BIOSYNTHESIS PROTEIN TUAE"/>
    <property type="match status" value="1"/>
</dbReference>
<feature type="transmembrane region" description="Helical" evidence="1">
    <location>
        <begin position="341"/>
        <end position="357"/>
    </location>
</feature>
<evidence type="ECO:0000313" key="2">
    <source>
        <dbReference type="EMBL" id="SJZ85221.1"/>
    </source>
</evidence>
<feature type="transmembrane region" description="Helical" evidence="1">
    <location>
        <begin position="201"/>
        <end position="218"/>
    </location>
</feature>
<dbReference type="EMBL" id="FUXM01000009">
    <property type="protein sequence ID" value="SJZ85221.1"/>
    <property type="molecule type" value="Genomic_DNA"/>
</dbReference>
<sequence length="379" mass="43984">MLLYSLLMIALFLLPIVKWEPAPFDILMGVSFLLYGNQWKGIFVKREIQMFSFFLLMGVIADPQHLSITVPYFLKTAYIFFTGILLYSVFINKEDMLVKIISLGAFFWGVVVFVAYLSGWTLVQYDTWRLQGFFKDPNVFAAFYVFIFYISWVRQNIILLSLSLFLILAAMSRGAWLSLAIGSIILISYSWRKERTWCIRALFHSALATVFSLIYFLFSDRFSFFLGRNRLQPYDVERFANQKAGVEGILGSNPIVNDSFINKLLGYGHGTYEVYHQMSAHSLYVRMLFENGLVSLIVLCIVFIILLKMSWQKVDHWTGRLSLVSLTGFLINSFFIDTIHWRHFSVILALLLSIYYQNKKHKLDRKTVGDNGKVIGKEY</sequence>
<dbReference type="InterPro" id="IPR051533">
    <property type="entry name" value="WaaL-like"/>
</dbReference>
<feature type="transmembrane region" description="Helical" evidence="1">
    <location>
        <begin position="72"/>
        <end position="90"/>
    </location>
</feature>
<keyword evidence="1" id="KW-0812">Transmembrane</keyword>
<feature type="transmembrane region" description="Helical" evidence="1">
    <location>
        <begin position="96"/>
        <end position="118"/>
    </location>
</feature>
<keyword evidence="1" id="KW-0472">Membrane</keyword>
<gene>
    <name evidence="2" type="ORF">SAMN02745885_01107</name>
</gene>
<dbReference type="PANTHER" id="PTHR37422:SF17">
    <property type="entry name" value="O-ANTIGEN LIGASE"/>
    <property type="match status" value="1"/>
</dbReference>